<dbReference type="EMBL" id="FNBD01000006">
    <property type="protein sequence ID" value="SDF03197.1"/>
    <property type="molecule type" value="Genomic_DNA"/>
</dbReference>
<protein>
    <recommendedName>
        <fullName evidence="4">DUF4251 domain-containing protein</fullName>
    </recommendedName>
</protein>
<feature type="signal peptide" evidence="1">
    <location>
        <begin position="1"/>
        <end position="19"/>
    </location>
</feature>
<evidence type="ECO:0008006" key="4">
    <source>
        <dbReference type="Google" id="ProtNLM"/>
    </source>
</evidence>
<dbReference type="RefSeq" id="WP_074538545.1">
    <property type="nucleotide sequence ID" value="NZ_FNBD01000006.1"/>
</dbReference>
<reference evidence="3" key="1">
    <citation type="submission" date="2016-10" db="EMBL/GenBank/DDBJ databases">
        <authorList>
            <person name="Varghese N."/>
            <person name="Submissions S."/>
        </authorList>
    </citation>
    <scope>NUCLEOTIDE SEQUENCE [LARGE SCALE GENOMIC DNA]</scope>
    <source>
        <strain evidence="3">DSM 24729</strain>
    </source>
</reference>
<feature type="chain" id="PRO_5010208829" description="DUF4251 domain-containing protein" evidence="1">
    <location>
        <begin position="20"/>
        <end position="187"/>
    </location>
</feature>
<dbReference type="InterPro" id="IPR025347">
    <property type="entry name" value="DUF4251"/>
</dbReference>
<sequence>MILRFLVILCAFLSSMACSNSKKLVSASPKSIALDQLVVQKNFQISSDWATPMATSSMNYIANNGLLGPGNSPGNINLIGNTNYLSIKGDSITAHLPYFGERQMGGGYSTNDTGITFNTVPTSYEQVKNDRTQTHTIKFKISGDSNEHYSITILLFPNWSSEIMVTSSQRTSIGFRGTISEIPPLEN</sequence>
<evidence type="ECO:0000256" key="1">
    <source>
        <dbReference type="SAM" id="SignalP"/>
    </source>
</evidence>
<dbReference type="PROSITE" id="PS51257">
    <property type="entry name" value="PROKAR_LIPOPROTEIN"/>
    <property type="match status" value="1"/>
</dbReference>
<dbReference type="Pfam" id="PF14059">
    <property type="entry name" value="DUF4251"/>
    <property type="match status" value="1"/>
</dbReference>
<dbReference type="Gene3D" id="2.40.128.410">
    <property type="match status" value="1"/>
</dbReference>
<keyword evidence="3" id="KW-1185">Reference proteome</keyword>
<name>A0A1G7HRQ1_9FLAO</name>
<dbReference type="Proteomes" id="UP000182114">
    <property type="component" value="Unassembled WGS sequence"/>
</dbReference>
<keyword evidence="1" id="KW-0732">Signal</keyword>
<evidence type="ECO:0000313" key="2">
    <source>
        <dbReference type="EMBL" id="SDF03197.1"/>
    </source>
</evidence>
<dbReference type="eggNOG" id="ENOG5032TRA">
    <property type="taxonomic scope" value="Bacteria"/>
</dbReference>
<evidence type="ECO:0000313" key="3">
    <source>
        <dbReference type="Proteomes" id="UP000182114"/>
    </source>
</evidence>
<dbReference type="AlphaFoldDB" id="A0A1G7HRQ1"/>
<gene>
    <name evidence="2" type="ORF">SAMN04487992_106241</name>
</gene>
<proteinExistence type="predicted"/>
<accession>A0A1G7HRQ1</accession>
<organism evidence="2 3">
    <name type="scientific">Cellulophaga baltica</name>
    <dbReference type="NCBI Taxonomy" id="76594"/>
    <lineage>
        <taxon>Bacteria</taxon>
        <taxon>Pseudomonadati</taxon>
        <taxon>Bacteroidota</taxon>
        <taxon>Flavobacteriia</taxon>
        <taxon>Flavobacteriales</taxon>
        <taxon>Flavobacteriaceae</taxon>
        <taxon>Cellulophaga</taxon>
    </lineage>
</organism>